<evidence type="ECO:0000313" key="2">
    <source>
        <dbReference type="Proteomes" id="UP000004105"/>
    </source>
</evidence>
<dbReference type="STRING" id="267212.GCA_001063965_00787"/>
<reference evidence="1 2" key="1">
    <citation type="submission" date="2011-02" db="EMBL/GenBank/DDBJ databases">
        <authorList>
            <person name="Muzny D."/>
            <person name="Qin X."/>
            <person name="Deng J."/>
            <person name="Jiang H."/>
            <person name="Liu Y."/>
            <person name="Qu J."/>
            <person name="Song X.-Z."/>
            <person name="Zhang L."/>
            <person name="Thornton R."/>
            <person name="Coyle M."/>
            <person name="Francisco L."/>
            <person name="Jackson L."/>
            <person name="Javaid M."/>
            <person name="Korchina V."/>
            <person name="Kovar C."/>
            <person name="Mata R."/>
            <person name="Mathew T."/>
            <person name="Ngo R."/>
            <person name="Nguyen L."/>
            <person name="Nguyen N."/>
            <person name="Okwuonu G."/>
            <person name="Ongeri F."/>
            <person name="Pham C."/>
            <person name="Simmons D."/>
            <person name="Wilczek-Boney K."/>
            <person name="Hale W."/>
            <person name="Jakkamsetti A."/>
            <person name="Pham P."/>
            <person name="Ruth R."/>
            <person name="San Lucas F."/>
            <person name="Warren J."/>
            <person name="Zhang J."/>
            <person name="Zhao Z."/>
            <person name="Zhou C."/>
            <person name="Zhu D."/>
            <person name="Lee S."/>
            <person name="Bess C."/>
            <person name="Blankenburg K."/>
            <person name="Forbes L."/>
            <person name="Fu Q."/>
            <person name="Gubbala S."/>
            <person name="Hirani K."/>
            <person name="Jayaseelan J.C."/>
            <person name="Lara F."/>
            <person name="Munidasa M."/>
            <person name="Palculict T."/>
            <person name="Patil S."/>
            <person name="Pu L.-L."/>
            <person name="Saada N."/>
            <person name="Tang L."/>
            <person name="Weissenberger G."/>
            <person name="Zhu Y."/>
            <person name="Hemphill L."/>
            <person name="Shang Y."/>
            <person name="Youmans B."/>
            <person name="Ayvaz T."/>
            <person name="Ross M."/>
            <person name="Santibanez J."/>
            <person name="Aqrawi P."/>
            <person name="Gross S."/>
            <person name="Joshi V."/>
            <person name="Fowler G."/>
            <person name="Nazareth L."/>
            <person name="Reid J."/>
            <person name="Worley K."/>
            <person name="Petrosino J."/>
            <person name="Highlander S."/>
            <person name="Gibbs R."/>
        </authorList>
    </citation>
    <scope>NUCLEOTIDE SEQUENCE [LARGE SCALE GENOMIC DNA]</scope>
    <source>
        <strain evidence="1 2">ATCC BAA-1200</strain>
    </source>
</reference>
<dbReference type="AlphaFoldDB" id="F2BBG2"/>
<proteinExistence type="predicted"/>
<dbReference type="OrthoDB" id="9781481at2"/>
<dbReference type="HOGENOM" id="CLU_1756966_0_0_4"/>
<gene>
    <name evidence="1" type="ORF">HMPREF9123_1067</name>
</gene>
<name>F2BBG2_9NEIS</name>
<protein>
    <submittedName>
        <fullName evidence="1">Uncharacterized protein</fullName>
    </submittedName>
</protein>
<comment type="caution">
    <text evidence="1">The sequence shown here is derived from an EMBL/GenBank/DDBJ whole genome shotgun (WGS) entry which is preliminary data.</text>
</comment>
<dbReference type="GeneID" id="49948745"/>
<accession>F2BBG2</accession>
<dbReference type="EMBL" id="AFAY01000021">
    <property type="protein sequence ID" value="EGF11261.1"/>
    <property type="molecule type" value="Genomic_DNA"/>
</dbReference>
<dbReference type="RefSeq" id="WP_007342076.1">
    <property type="nucleotide sequence ID" value="NZ_GL878494.1"/>
</dbReference>
<dbReference type="Proteomes" id="UP000004105">
    <property type="component" value="Unassembled WGS sequence"/>
</dbReference>
<keyword evidence="2" id="KW-1185">Reference proteome</keyword>
<organism evidence="1 2">
    <name type="scientific">Neisseria bacilliformis ATCC BAA-1200</name>
    <dbReference type="NCBI Taxonomy" id="888742"/>
    <lineage>
        <taxon>Bacteria</taxon>
        <taxon>Pseudomonadati</taxon>
        <taxon>Pseudomonadota</taxon>
        <taxon>Betaproteobacteria</taxon>
        <taxon>Neisseriales</taxon>
        <taxon>Neisseriaceae</taxon>
        <taxon>Neisseria</taxon>
    </lineage>
</organism>
<evidence type="ECO:0000313" key="1">
    <source>
        <dbReference type="EMBL" id="EGF11261.1"/>
    </source>
</evidence>
<sequence>MENKFIPSFWKMSHGSEDFSFEDLIYYISKNIVMISKNTKSKGGSAVTQAEKFVKAPIGDYFYLTHGNKGIYLLGQFTGPANFFGDSEGWIERPYTLIRASKKSGSYQGEQKWWTPNHNSTFTEVPENELELFEYLILEPYFGLKLKPNLG</sequence>